<keyword evidence="2" id="KW-1185">Reference proteome</keyword>
<comment type="caution">
    <text evidence="1">The sequence shown here is derived from an EMBL/GenBank/DDBJ whole genome shotgun (WGS) entry which is preliminary data.</text>
</comment>
<dbReference type="EMBL" id="BAAAEW010000007">
    <property type="protein sequence ID" value="GAA0747917.1"/>
    <property type="molecule type" value="Genomic_DNA"/>
</dbReference>
<accession>A0ABP3V410</accession>
<evidence type="ECO:0000313" key="1">
    <source>
        <dbReference type="EMBL" id="GAA0747917.1"/>
    </source>
</evidence>
<evidence type="ECO:0008006" key="3">
    <source>
        <dbReference type="Google" id="ProtNLM"/>
    </source>
</evidence>
<gene>
    <name evidence="1" type="ORF">GCM10009107_16920</name>
</gene>
<organism evidence="1 2">
    <name type="scientific">Ideonella azotifigens</name>
    <dbReference type="NCBI Taxonomy" id="513160"/>
    <lineage>
        <taxon>Bacteria</taxon>
        <taxon>Pseudomonadati</taxon>
        <taxon>Pseudomonadota</taxon>
        <taxon>Betaproteobacteria</taxon>
        <taxon>Burkholderiales</taxon>
        <taxon>Sphaerotilaceae</taxon>
        <taxon>Ideonella</taxon>
    </lineage>
</organism>
<sequence length="60" mass="6339">MSLLIVLFALGLLIFVACRGHGVILFAAGGGAAGRAATSPAFACGPYRFTNREYLSWCMQ</sequence>
<reference evidence="2" key="1">
    <citation type="journal article" date="2019" name="Int. J. Syst. Evol. Microbiol.">
        <title>The Global Catalogue of Microorganisms (GCM) 10K type strain sequencing project: providing services to taxonomists for standard genome sequencing and annotation.</title>
        <authorList>
            <consortium name="The Broad Institute Genomics Platform"/>
            <consortium name="The Broad Institute Genome Sequencing Center for Infectious Disease"/>
            <person name="Wu L."/>
            <person name="Ma J."/>
        </authorList>
    </citation>
    <scope>NUCLEOTIDE SEQUENCE [LARGE SCALE GENOMIC DNA]</scope>
    <source>
        <strain evidence="2">JCM 15503</strain>
    </source>
</reference>
<dbReference type="Proteomes" id="UP001500279">
    <property type="component" value="Unassembled WGS sequence"/>
</dbReference>
<evidence type="ECO:0000313" key="2">
    <source>
        <dbReference type="Proteomes" id="UP001500279"/>
    </source>
</evidence>
<protein>
    <recommendedName>
        <fullName evidence="3">Secreted protein</fullName>
    </recommendedName>
</protein>
<name>A0ABP3V410_9BURK</name>
<dbReference type="RefSeq" id="WP_170200683.1">
    <property type="nucleotide sequence ID" value="NZ_BAAAEW010000007.1"/>
</dbReference>
<proteinExistence type="predicted"/>